<dbReference type="NCBIfam" id="TIGR01027">
    <property type="entry name" value="proB"/>
    <property type="match status" value="1"/>
</dbReference>
<dbReference type="InterPro" id="IPR002478">
    <property type="entry name" value="PUA"/>
</dbReference>
<dbReference type="GO" id="GO:0005829">
    <property type="term" value="C:cytosol"/>
    <property type="evidence" value="ECO:0007669"/>
    <property type="project" value="TreeGrafter"/>
</dbReference>
<sequence>MKRDAIITSAKRVTIKVGSSLLLTEEGGPDLCFMEGLVEDVATLIRKGKEVILVSSGAIGMGKKELEIEIGRKYNTISSKQALASIGQTRLMNMYYQLFQKYNLSVGQVLLSGVDLSHRSSYLNARNTFFTLLRLKTIPIVNENDTVAVEEIKFGDNDTLSALVAGLVNADLLIIFSDIKGLYTSDPRKNPEARLIKQVREIDKDIEEIASSTSVEGRTGGMQTKIKAAKIATRSGIPVVVGGRKKSFLKEVFAGKEVGTLFLPQKGSLASREKWIAYGHFLEGAIIVDEGAKRALVKEGGSLLPAGIVEVKGEFEAGDSISLLDKERKEFARGIAYYSSQDIKKIKGMKSSCIASQLGYKYHDEVIHRDNLVIL</sequence>
<dbReference type="Gene3D" id="2.30.130.10">
    <property type="entry name" value="PUA domain"/>
    <property type="match status" value="1"/>
</dbReference>
<comment type="pathway">
    <text evidence="8">Amino-acid biosynthesis; L-proline biosynthesis; L-glutamate 5-semialdehyde from L-glutamate: step 1/2.</text>
</comment>
<dbReference type="InterPro" id="IPR005715">
    <property type="entry name" value="Glu_5kinase/COase_Synthase"/>
</dbReference>
<comment type="function">
    <text evidence="8">Catalyzes the transfer of a phosphate group to glutamate to form L-glutamate 5-phosphate.</text>
</comment>
<feature type="binding site" evidence="8">
    <location>
        <position position="56"/>
    </location>
    <ligand>
        <name>substrate</name>
    </ligand>
</feature>
<dbReference type="InterPro" id="IPR041739">
    <property type="entry name" value="G5K_ProB"/>
</dbReference>
<dbReference type="EC" id="2.7.2.11" evidence="8"/>
<keyword evidence="5 8" id="KW-0547">Nucleotide-binding</keyword>
<feature type="binding site" evidence="8">
    <location>
        <begin position="219"/>
        <end position="225"/>
    </location>
    <ligand>
        <name>ATP</name>
        <dbReference type="ChEBI" id="CHEBI:30616"/>
    </ligand>
</feature>
<comment type="caution">
    <text evidence="10">The sequence shown here is derived from an EMBL/GenBank/DDBJ whole genome shotgun (WGS) entry which is preliminary data.</text>
</comment>
<dbReference type="UniPathway" id="UPA00098">
    <property type="reaction ID" value="UER00359"/>
</dbReference>
<dbReference type="CDD" id="cd04242">
    <property type="entry name" value="AAK_G5K_ProB"/>
    <property type="match status" value="1"/>
</dbReference>
<dbReference type="PROSITE" id="PS50890">
    <property type="entry name" value="PUA"/>
    <property type="match status" value="1"/>
</dbReference>
<dbReference type="PANTHER" id="PTHR43654:SF1">
    <property type="entry name" value="ISOPENTENYL PHOSPHATE KINASE"/>
    <property type="match status" value="1"/>
</dbReference>
<dbReference type="AlphaFoldDB" id="A0A523S206"/>
<dbReference type="GO" id="GO:0005524">
    <property type="term" value="F:ATP binding"/>
    <property type="evidence" value="ECO:0007669"/>
    <property type="project" value="UniProtKB-KW"/>
</dbReference>
<dbReference type="SUPFAM" id="SSF53633">
    <property type="entry name" value="Carbamate kinase-like"/>
    <property type="match status" value="1"/>
</dbReference>
<keyword evidence="2 8" id="KW-0028">Amino-acid biosynthesis</keyword>
<keyword evidence="1 8" id="KW-0963">Cytoplasm</keyword>
<feature type="binding site" evidence="8">
    <location>
        <position position="16"/>
    </location>
    <ligand>
        <name>ATP</name>
        <dbReference type="ChEBI" id="CHEBI:30616"/>
    </ligand>
</feature>
<name>A0A523S206_UNCAE</name>
<feature type="domain" description="PUA" evidence="9">
    <location>
        <begin position="284"/>
        <end position="367"/>
    </location>
</feature>
<dbReference type="FunFam" id="2.30.130.10:FF:000007">
    <property type="entry name" value="Glutamate 5-kinase"/>
    <property type="match status" value="1"/>
</dbReference>
<accession>A0A523S206</accession>
<dbReference type="FunFam" id="3.40.1160.10:FF:000018">
    <property type="entry name" value="Glutamate 5-kinase"/>
    <property type="match status" value="1"/>
</dbReference>
<evidence type="ECO:0000256" key="6">
    <source>
        <dbReference type="ARBA" id="ARBA00022777"/>
    </source>
</evidence>
<comment type="similarity">
    <text evidence="8">Belongs to the glutamate 5-kinase family.</text>
</comment>
<dbReference type="InterPro" id="IPR015947">
    <property type="entry name" value="PUA-like_sf"/>
</dbReference>
<dbReference type="GO" id="GO:0055129">
    <property type="term" value="P:L-proline biosynthetic process"/>
    <property type="evidence" value="ECO:0007669"/>
    <property type="project" value="UniProtKB-UniRule"/>
</dbReference>
<dbReference type="InterPro" id="IPR036974">
    <property type="entry name" value="PUA_sf"/>
</dbReference>
<proteinExistence type="inferred from homology"/>
<evidence type="ECO:0000313" key="11">
    <source>
        <dbReference type="Proteomes" id="UP000316360"/>
    </source>
</evidence>
<evidence type="ECO:0000256" key="3">
    <source>
        <dbReference type="ARBA" id="ARBA00022650"/>
    </source>
</evidence>
<dbReference type="GO" id="GO:0004349">
    <property type="term" value="F:glutamate 5-kinase activity"/>
    <property type="evidence" value="ECO:0007669"/>
    <property type="project" value="UniProtKB-UniRule"/>
</dbReference>
<dbReference type="SUPFAM" id="SSF88697">
    <property type="entry name" value="PUA domain-like"/>
    <property type="match status" value="1"/>
</dbReference>
<dbReference type="Gene3D" id="3.40.1160.10">
    <property type="entry name" value="Acetylglutamate kinase-like"/>
    <property type="match status" value="1"/>
</dbReference>
<keyword evidence="7 8" id="KW-0067">ATP-binding</keyword>
<dbReference type="Pfam" id="PF01472">
    <property type="entry name" value="PUA"/>
    <property type="match status" value="1"/>
</dbReference>
<feature type="binding site" evidence="8">
    <location>
        <begin position="177"/>
        <end position="178"/>
    </location>
    <ligand>
        <name>ATP</name>
        <dbReference type="ChEBI" id="CHEBI:30616"/>
    </ligand>
</feature>
<evidence type="ECO:0000256" key="4">
    <source>
        <dbReference type="ARBA" id="ARBA00022679"/>
    </source>
</evidence>
<keyword evidence="3 8" id="KW-0641">Proline biosynthesis</keyword>
<comment type="subcellular location">
    <subcellularLocation>
        <location evidence="8">Cytoplasm</location>
    </subcellularLocation>
</comment>
<protein>
    <recommendedName>
        <fullName evidence="8">Glutamate 5-kinase</fullName>
        <ecNumber evidence="8">2.7.2.11</ecNumber>
    </recommendedName>
    <alternativeName>
        <fullName evidence="8">Gamma-glutamyl kinase</fullName>
        <shortName evidence="8">GK</shortName>
    </alternativeName>
</protein>
<keyword evidence="6 8" id="KW-0418">Kinase</keyword>
<evidence type="ECO:0000259" key="9">
    <source>
        <dbReference type="SMART" id="SM00359"/>
    </source>
</evidence>
<dbReference type="InterPro" id="IPR001057">
    <property type="entry name" value="Glu/AcGlu_kinase"/>
</dbReference>
<dbReference type="SMART" id="SM00359">
    <property type="entry name" value="PUA"/>
    <property type="match status" value="1"/>
</dbReference>
<dbReference type="InterPro" id="IPR036393">
    <property type="entry name" value="AceGlu_kinase-like_sf"/>
</dbReference>
<dbReference type="HAMAP" id="MF_00456">
    <property type="entry name" value="ProB"/>
    <property type="match status" value="1"/>
</dbReference>
<evidence type="ECO:0000256" key="7">
    <source>
        <dbReference type="ARBA" id="ARBA00022840"/>
    </source>
</evidence>
<dbReference type="InterPro" id="IPR011529">
    <property type="entry name" value="Glu_5kinase"/>
</dbReference>
<dbReference type="EMBL" id="SOKJ01000109">
    <property type="protein sequence ID" value="TET12093.1"/>
    <property type="molecule type" value="Genomic_DNA"/>
</dbReference>
<feature type="binding site" evidence="8">
    <location>
        <position position="157"/>
    </location>
    <ligand>
        <name>substrate</name>
    </ligand>
</feature>
<dbReference type="PIRSF" id="PIRSF000729">
    <property type="entry name" value="GK"/>
    <property type="match status" value="1"/>
</dbReference>
<gene>
    <name evidence="8 10" type="primary">proB</name>
    <name evidence="10" type="ORF">E3J84_02065</name>
</gene>
<dbReference type="Pfam" id="PF00696">
    <property type="entry name" value="AA_kinase"/>
    <property type="match status" value="1"/>
</dbReference>
<dbReference type="PANTHER" id="PTHR43654">
    <property type="entry name" value="GLUTAMATE 5-KINASE"/>
    <property type="match status" value="1"/>
</dbReference>
<feature type="binding site" evidence="8">
    <location>
        <position position="145"/>
    </location>
    <ligand>
        <name>substrate</name>
    </ligand>
</feature>
<evidence type="ECO:0000256" key="1">
    <source>
        <dbReference type="ARBA" id="ARBA00022490"/>
    </source>
</evidence>
<evidence type="ECO:0000256" key="5">
    <source>
        <dbReference type="ARBA" id="ARBA00022741"/>
    </source>
</evidence>
<evidence type="ECO:0000256" key="8">
    <source>
        <dbReference type="HAMAP-Rule" id="MF_00456"/>
    </source>
</evidence>
<dbReference type="GO" id="GO:0003723">
    <property type="term" value="F:RNA binding"/>
    <property type="evidence" value="ECO:0007669"/>
    <property type="project" value="InterPro"/>
</dbReference>
<organism evidence="10 11">
    <name type="scientific">Aerophobetes bacterium</name>
    <dbReference type="NCBI Taxonomy" id="2030807"/>
    <lineage>
        <taxon>Bacteria</taxon>
        <taxon>Candidatus Aerophobota</taxon>
    </lineage>
</organism>
<evidence type="ECO:0000313" key="10">
    <source>
        <dbReference type="EMBL" id="TET12093.1"/>
    </source>
</evidence>
<comment type="catalytic activity">
    <reaction evidence="8">
        <text>L-glutamate + ATP = L-glutamyl 5-phosphate + ADP</text>
        <dbReference type="Rhea" id="RHEA:14877"/>
        <dbReference type="ChEBI" id="CHEBI:29985"/>
        <dbReference type="ChEBI" id="CHEBI:30616"/>
        <dbReference type="ChEBI" id="CHEBI:58274"/>
        <dbReference type="ChEBI" id="CHEBI:456216"/>
        <dbReference type="EC" id="2.7.2.11"/>
    </reaction>
</comment>
<keyword evidence="4 8" id="KW-0808">Transferase</keyword>
<evidence type="ECO:0000256" key="2">
    <source>
        <dbReference type="ARBA" id="ARBA00022605"/>
    </source>
</evidence>
<reference evidence="10 11" key="1">
    <citation type="submission" date="2019-03" db="EMBL/GenBank/DDBJ databases">
        <title>Metabolic potential of uncultured bacteria and archaea associated with petroleum seepage in deep-sea sediments.</title>
        <authorList>
            <person name="Dong X."/>
            <person name="Hubert C."/>
        </authorList>
    </citation>
    <scope>NUCLEOTIDE SEQUENCE [LARGE SCALE GENOMIC DNA]</scope>
    <source>
        <strain evidence="10">E44_bin7</strain>
    </source>
</reference>
<dbReference type="InterPro" id="IPR001048">
    <property type="entry name" value="Asp/Glu/Uridylate_kinase"/>
</dbReference>
<dbReference type="PRINTS" id="PR00474">
    <property type="entry name" value="GLU5KINASE"/>
</dbReference>
<dbReference type="CDD" id="cd21157">
    <property type="entry name" value="PUA_G5K"/>
    <property type="match status" value="1"/>
</dbReference>
<dbReference type="Proteomes" id="UP000316360">
    <property type="component" value="Unassembled WGS sequence"/>
</dbReference>